<organism evidence="2 3">
    <name type="scientific">Effusibacillus lacus</name>
    <dbReference type="NCBI Taxonomy" id="1348429"/>
    <lineage>
        <taxon>Bacteria</taxon>
        <taxon>Bacillati</taxon>
        <taxon>Bacillota</taxon>
        <taxon>Bacilli</taxon>
        <taxon>Bacillales</taxon>
        <taxon>Alicyclobacillaceae</taxon>
        <taxon>Effusibacillus</taxon>
    </lineage>
</organism>
<gene>
    <name evidence="2" type="ORF">EFBL_3686</name>
</gene>
<accession>A0A292YU25</accession>
<evidence type="ECO:0000313" key="3">
    <source>
        <dbReference type="Proteomes" id="UP000217785"/>
    </source>
</evidence>
<dbReference type="Proteomes" id="UP000217785">
    <property type="component" value="Unassembled WGS sequence"/>
</dbReference>
<evidence type="ECO:0000313" key="2">
    <source>
        <dbReference type="EMBL" id="GAX91995.1"/>
    </source>
</evidence>
<name>A0A292YU25_9BACL</name>
<dbReference type="OrthoDB" id="2991424at2"/>
<sequence length="211" mass="24283">MDGKNKQTKRRGKSKKKTSSSKLRKNKKVAKRRNKQTFKKRKLKTKKKNRQKRSKARPKTTKKSKTRNTKKTKNTSKKQPSKSKNSKQKKDKEELLEYAVPLNTNWNTLSPGDKLYNSLFSFEAETPNVWMDPLTWNIVYAAVPTGYSIPDPAFINVLSQRVAWNLLQPTISDNNSIDYNRFLATITHEEATAFQSEMKDSNESTAPPSLS</sequence>
<protein>
    <submittedName>
        <fullName evidence="2">Uncharacterized protein</fullName>
    </submittedName>
</protein>
<evidence type="ECO:0000256" key="1">
    <source>
        <dbReference type="SAM" id="MobiDB-lite"/>
    </source>
</evidence>
<feature type="region of interest" description="Disordered" evidence="1">
    <location>
        <begin position="1"/>
        <end position="92"/>
    </location>
</feature>
<dbReference type="AlphaFoldDB" id="A0A292YU25"/>
<proteinExistence type="predicted"/>
<dbReference type="RefSeq" id="WP_096184330.1">
    <property type="nucleotide sequence ID" value="NZ_BDUF01000112.1"/>
</dbReference>
<dbReference type="EMBL" id="BDUF01000112">
    <property type="protein sequence ID" value="GAX91995.1"/>
    <property type="molecule type" value="Genomic_DNA"/>
</dbReference>
<keyword evidence="3" id="KW-1185">Reference proteome</keyword>
<reference evidence="3" key="1">
    <citation type="submission" date="2017-07" db="EMBL/GenBank/DDBJ databases">
        <title>Draft genome sequence of Effusibacillus lacus strain skLN1.</title>
        <authorList>
            <person name="Watanabe M."/>
            <person name="Kojima H."/>
            <person name="Fukui M."/>
        </authorList>
    </citation>
    <scope>NUCLEOTIDE SEQUENCE [LARGE SCALE GENOMIC DNA]</scope>
    <source>
        <strain evidence="3">skLN1</strain>
    </source>
</reference>
<comment type="caution">
    <text evidence="2">The sequence shown here is derived from an EMBL/GenBank/DDBJ whole genome shotgun (WGS) entry which is preliminary data.</text>
</comment>
<feature type="compositionally biased region" description="Basic residues" evidence="1">
    <location>
        <begin position="1"/>
        <end position="87"/>
    </location>
</feature>